<keyword evidence="7" id="KW-1185">Reference proteome</keyword>
<evidence type="ECO:0008006" key="8">
    <source>
        <dbReference type="Google" id="ProtNLM"/>
    </source>
</evidence>
<sequence length="229" mass="25906">MLVVIYIAILSFFIMLIGSVLAYYSISLKYRKEVEAISLGFIFGVATLILLVKGYYKTFFLPLSLGILTVYIIEKFLAYCPMSKNYCVECKNLEMFKVKYIYPISFFIHTFIDGLILAISYLGNIGLPLYLAIITHKIPAGFVLLSPLKWVYKQPLLICSIISFGTVLGTILGLILLKNLPIKPLLSYSAGIFLGTFITLYPHMYHHKEDVILYIIIGYIIVGLIGMVR</sequence>
<organism evidence="6 7">
    <name type="scientific">Methanocaldococcus villosus KIN24-T80</name>
    <dbReference type="NCBI Taxonomy" id="1069083"/>
    <lineage>
        <taxon>Archaea</taxon>
        <taxon>Methanobacteriati</taxon>
        <taxon>Methanobacteriota</taxon>
        <taxon>Methanomada group</taxon>
        <taxon>Methanococci</taxon>
        <taxon>Methanococcales</taxon>
        <taxon>Methanocaldococcaceae</taxon>
        <taxon>Methanocaldococcus</taxon>
    </lineage>
</organism>
<feature type="transmembrane region" description="Helical" evidence="5">
    <location>
        <begin position="36"/>
        <end position="53"/>
    </location>
</feature>
<evidence type="ECO:0000313" key="6">
    <source>
        <dbReference type="EMBL" id="ENN95889.1"/>
    </source>
</evidence>
<evidence type="ECO:0000256" key="2">
    <source>
        <dbReference type="ARBA" id="ARBA00022692"/>
    </source>
</evidence>
<comment type="caution">
    <text evidence="6">The sequence shown here is derived from an EMBL/GenBank/DDBJ whole genome shotgun (WGS) entry which is preliminary data.</text>
</comment>
<dbReference type="RefSeq" id="WP_004592444.1">
    <property type="nucleotide sequence ID" value="NZ_APMM01000038.1"/>
</dbReference>
<evidence type="ECO:0000256" key="1">
    <source>
        <dbReference type="ARBA" id="ARBA00004141"/>
    </source>
</evidence>
<evidence type="ECO:0000256" key="3">
    <source>
        <dbReference type="ARBA" id="ARBA00022989"/>
    </source>
</evidence>
<dbReference type="Pfam" id="PF02535">
    <property type="entry name" value="Zip"/>
    <property type="match status" value="1"/>
</dbReference>
<feature type="transmembrane region" description="Helical" evidence="5">
    <location>
        <begin position="59"/>
        <end position="79"/>
    </location>
</feature>
<reference evidence="6 7" key="1">
    <citation type="journal article" date="2013" name="Genome Announc.">
        <title>Draft Genome Sequence of a Highly Flagellated, Fast-Swimming Archaeon, Methanocaldococcus villosus Strain KIN24-T80 (DSM 22612).</title>
        <authorList>
            <person name="Thennarasu S."/>
            <person name="Polireddy D."/>
            <person name="Antony A."/>
            <person name="Yada M.R."/>
            <person name="Algarawi S."/>
            <person name="Sivakumar N."/>
        </authorList>
    </citation>
    <scope>NUCLEOTIDE SEQUENCE [LARGE SCALE GENOMIC DNA]</scope>
    <source>
        <strain evidence="6 7">KIN24-T80</strain>
    </source>
</reference>
<feature type="transmembrane region" description="Helical" evidence="5">
    <location>
        <begin position="185"/>
        <end position="204"/>
    </location>
</feature>
<keyword evidence="4 5" id="KW-0472">Membrane</keyword>
<feature type="transmembrane region" description="Helical" evidence="5">
    <location>
        <begin position="157"/>
        <end position="179"/>
    </location>
</feature>
<protein>
    <recommendedName>
        <fullName evidence="8">Zinc/iron permease</fullName>
    </recommendedName>
</protein>
<evidence type="ECO:0000313" key="7">
    <source>
        <dbReference type="Proteomes" id="UP000053695"/>
    </source>
</evidence>
<dbReference type="STRING" id="1069083.GCA_000371805_00460"/>
<dbReference type="GO" id="GO:0046873">
    <property type="term" value="F:metal ion transmembrane transporter activity"/>
    <property type="evidence" value="ECO:0007669"/>
    <property type="project" value="InterPro"/>
</dbReference>
<evidence type="ECO:0000256" key="5">
    <source>
        <dbReference type="SAM" id="Phobius"/>
    </source>
</evidence>
<accession>N6UU59</accession>
<dbReference type="EMBL" id="APMM01000038">
    <property type="protein sequence ID" value="ENN95889.1"/>
    <property type="molecule type" value="Genomic_DNA"/>
</dbReference>
<proteinExistence type="predicted"/>
<dbReference type="InterPro" id="IPR003689">
    <property type="entry name" value="ZIP"/>
</dbReference>
<keyword evidence="3 5" id="KW-1133">Transmembrane helix</keyword>
<feature type="transmembrane region" description="Helical" evidence="5">
    <location>
        <begin position="211"/>
        <end position="228"/>
    </location>
</feature>
<feature type="transmembrane region" description="Helical" evidence="5">
    <location>
        <begin position="100"/>
        <end position="121"/>
    </location>
</feature>
<dbReference type="PATRIC" id="fig|1069083.5.peg.1052"/>
<dbReference type="OrthoDB" id="62226at2157"/>
<gene>
    <name evidence="6" type="ORF">J422_05389</name>
</gene>
<feature type="transmembrane region" description="Helical" evidence="5">
    <location>
        <begin position="6"/>
        <end position="24"/>
    </location>
</feature>
<dbReference type="AlphaFoldDB" id="N6UU59"/>
<dbReference type="Proteomes" id="UP000053695">
    <property type="component" value="Unassembled WGS sequence"/>
</dbReference>
<name>N6UU59_9EURY</name>
<comment type="subcellular location">
    <subcellularLocation>
        <location evidence="1">Membrane</location>
        <topology evidence="1">Multi-pass membrane protein</topology>
    </subcellularLocation>
</comment>
<keyword evidence="2 5" id="KW-0812">Transmembrane</keyword>
<evidence type="ECO:0000256" key="4">
    <source>
        <dbReference type="ARBA" id="ARBA00023136"/>
    </source>
</evidence>
<dbReference type="GO" id="GO:0016020">
    <property type="term" value="C:membrane"/>
    <property type="evidence" value="ECO:0007669"/>
    <property type="project" value="UniProtKB-SubCell"/>
</dbReference>